<dbReference type="Gene3D" id="3.40.50.200">
    <property type="entry name" value="Peptidase S8/S53 domain"/>
    <property type="match status" value="1"/>
</dbReference>
<evidence type="ECO:0000259" key="7">
    <source>
        <dbReference type="Pfam" id="PF00082"/>
    </source>
</evidence>
<reference evidence="9" key="2">
    <citation type="submission" date="2021-12" db="EMBL/GenBank/DDBJ databases">
        <title>Resequencing data analysis of finger millet.</title>
        <authorList>
            <person name="Hatakeyama M."/>
            <person name="Aluri S."/>
            <person name="Balachadran M.T."/>
            <person name="Sivarajan S.R."/>
            <person name="Poveda L."/>
            <person name="Shimizu-Inatsugi R."/>
            <person name="Schlapbach R."/>
            <person name="Sreeman S.M."/>
            <person name="Shimizu K.K."/>
        </authorList>
    </citation>
    <scope>NUCLEOTIDE SEQUENCE</scope>
</reference>
<dbReference type="PRINTS" id="PR00723">
    <property type="entry name" value="SUBTILISIN"/>
</dbReference>
<sequence length="218" mass="23914">MVAAHSPHTANTSDQILYTYDTIMHGFAVRLTSDEARQISTASGVTGMYEDRMFYLQTTRSPEFMGLKPHYGAWNETNFGDGIIIGFIDTGIWPESASFNDHGLGIVRSSWKGTCVDTDDFNASLCNNKLVGAKAFSSSADAMAGTKRGHIPSPRDKDGHGTHVSSIAAGSRSPMQECTCSHAEQHGAWRPRRGLPCTRRVIAMVVHQRTLPRRSKLQ</sequence>
<dbReference type="Gene3D" id="3.30.70.80">
    <property type="entry name" value="Peptidase S8 propeptide/proteinase inhibitor I9"/>
    <property type="match status" value="1"/>
</dbReference>
<accession>A0AAV5FF61</accession>
<dbReference type="Pfam" id="PF05922">
    <property type="entry name" value="Inhibitor_I9"/>
    <property type="match status" value="1"/>
</dbReference>
<gene>
    <name evidence="9" type="primary">gb21420</name>
    <name evidence="9" type="ORF">PR202_gb21420</name>
</gene>
<comment type="similarity">
    <text evidence="1">Belongs to the peptidase S8 family.</text>
</comment>
<dbReference type="InterPro" id="IPR037045">
    <property type="entry name" value="S8pro/Inhibitor_I9_sf"/>
</dbReference>
<keyword evidence="4" id="KW-0378">Hydrolase</keyword>
<evidence type="ECO:0000256" key="5">
    <source>
        <dbReference type="ARBA" id="ARBA00022825"/>
    </source>
</evidence>
<protein>
    <submittedName>
        <fullName evidence="9">Uncharacterized protein</fullName>
    </submittedName>
</protein>
<dbReference type="EMBL" id="BQKI01000084">
    <property type="protein sequence ID" value="GJN32880.1"/>
    <property type="molecule type" value="Genomic_DNA"/>
</dbReference>
<feature type="domain" description="Peptidase S8/S53" evidence="7">
    <location>
        <begin position="80"/>
        <end position="173"/>
    </location>
</feature>
<keyword evidence="3" id="KW-0732">Signal</keyword>
<dbReference type="InterPro" id="IPR036852">
    <property type="entry name" value="Peptidase_S8/S53_dom_sf"/>
</dbReference>
<evidence type="ECO:0000256" key="1">
    <source>
        <dbReference type="ARBA" id="ARBA00011073"/>
    </source>
</evidence>
<name>A0AAV5FF61_ELECO</name>
<evidence type="ECO:0000259" key="8">
    <source>
        <dbReference type="Pfam" id="PF05922"/>
    </source>
</evidence>
<dbReference type="Pfam" id="PF00082">
    <property type="entry name" value="Peptidase_S8"/>
    <property type="match status" value="1"/>
</dbReference>
<evidence type="ECO:0000313" key="10">
    <source>
        <dbReference type="Proteomes" id="UP001054889"/>
    </source>
</evidence>
<dbReference type="GO" id="GO:0006508">
    <property type="term" value="P:proteolysis"/>
    <property type="evidence" value="ECO:0007669"/>
    <property type="project" value="UniProtKB-KW"/>
</dbReference>
<evidence type="ECO:0000256" key="4">
    <source>
        <dbReference type="ARBA" id="ARBA00022801"/>
    </source>
</evidence>
<dbReference type="Proteomes" id="UP001054889">
    <property type="component" value="Unassembled WGS sequence"/>
</dbReference>
<keyword evidence="5" id="KW-0720">Serine protease</keyword>
<proteinExistence type="inferred from homology"/>
<evidence type="ECO:0000256" key="3">
    <source>
        <dbReference type="ARBA" id="ARBA00022729"/>
    </source>
</evidence>
<evidence type="ECO:0000256" key="6">
    <source>
        <dbReference type="SAM" id="MobiDB-lite"/>
    </source>
</evidence>
<organism evidence="9 10">
    <name type="scientific">Eleusine coracana subsp. coracana</name>
    <dbReference type="NCBI Taxonomy" id="191504"/>
    <lineage>
        <taxon>Eukaryota</taxon>
        <taxon>Viridiplantae</taxon>
        <taxon>Streptophyta</taxon>
        <taxon>Embryophyta</taxon>
        <taxon>Tracheophyta</taxon>
        <taxon>Spermatophyta</taxon>
        <taxon>Magnoliopsida</taxon>
        <taxon>Liliopsida</taxon>
        <taxon>Poales</taxon>
        <taxon>Poaceae</taxon>
        <taxon>PACMAD clade</taxon>
        <taxon>Chloridoideae</taxon>
        <taxon>Cynodonteae</taxon>
        <taxon>Eleusininae</taxon>
        <taxon>Eleusine</taxon>
    </lineage>
</organism>
<dbReference type="InterPro" id="IPR045051">
    <property type="entry name" value="SBT"/>
</dbReference>
<keyword evidence="2" id="KW-0645">Protease</keyword>
<dbReference type="SUPFAM" id="SSF52743">
    <property type="entry name" value="Subtilisin-like"/>
    <property type="match status" value="1"/>
</dbReference>
<dbReference type="PANTHER" id="PTHR10795">
    <property type="entry name" value="PROPROTEIN CONVERTASE SUBTILISIN/KEXIN"/>
    <property type="match status" value="1"/>
</dbReference>
<dbReference type="AlphaFoldDB" id="A0AAV5FF61"/>
<feature type="domain" description="Inhibitor I9" evidence="8">
    <location>
        <begin position="10"/>
        <end position="56"/>
    </location>
</feature>
<feature type="region of interest" description="Disordered" evidence="6">
    <location>
        <begin position="144"/>
        <end position="170"/>
    </location>
</feature>
<dbReference type="GO" id="GO:0004252">
    <property type="term" value="F:serine-type endopeptidase activity"/>
    <property type="evidence" value="ECO:0007669"/>
    <property type="project" value="InterPro"/>
</dbReference>
<dbReference type="InterPro" id="IPR015500">
    <property type="entry name" value="Peptidase_S8_subtilisin-rel"/>
</dbReference>
<evidence type="ECO:0000256" key="2">
    <source>
        <dbReference type="ARBA" id="ARBA00022670"/>
    </source>
</evidence>
<dbReference type="InterPro" id="IPR010259">
    <property type="entry name" value="S8pro/Inhibitor_I9"/>
</dbReference>
<dbReference type="InterPro" id="IPR000209">
    <property type="entry name" value="Peptidase_S8/S53_dom"/>
</dbReference>
<comment type="caution">
    <text evidence="9">The sequence shown here is derived from an EMBL/GenBank/DDBJ whole genome shotgun (WGS) entry which is preliminary data.</text>
</comment>
<keyword evidence="10" id="KW-1185">Reference proteome</keyword>
<reference evidence="9" key="1">
    <citation type="journal article" date="2018" name="DNA Res.">
        <title>Multiple hybrid de novo genome assembly of finger millet, an orphan allotetraploid crop.</title>
        <authorList>
            <person name="Hatakeyama M."/>
            <person name="Aluri S."/>
            <person name="Balachadran M.T."/>
            <person name="Sivarajan S.R."/>
            <person name="Patrignani A."/>
            <person name="Gruter S."/>
            <person name="Poveda L."/>
            <person name="Shimizu-Inatsugi R."/>
            <person name="Baeten J."/>
            <person name="Francoijs K.J."/>
            <person name="Nataraja K.N."/>
            <person name="Reddy Y.A.N."/>
            <person name="Phadnis S."/>
            <person name="Ravikumar R.L."/>
            <person name="Schlapbach R."/>
            <person name="Sreeman S.M."/>
            <person name="Shimizu K.K."/>
        </authorList>
    </citation>
    <scope>NUCLEOTIDE SEQUENCE</scope>
</reference>
<dbReference type="InterPro" id="IPR022398">
    <property type="entry name" value="Peptidase_S8_His-AS"/>
</dbReference>
<evidence type="ECO:0000313" key="9">
    <source>
        <dbReference type="EMBL" id="GJN32880.1"/>
    </source>
</evidence>
<dbReference type="PROSITE" id="PS00137">
    <property type="entry name" value="SUBTILASE_HIS"/>
    <property type="match status" value="1"/>
</dbReference>